<organism evidence="2 3">
    <name type="scientific">Stylosanthes scabra</name>
    <dbReference type="NCBI Taxonomy" id="79078"/>
    <lineage>
        <taxon>Eukaryota</taxon>
        <taxon>Viridiplantae</taxon>
        <taxon>Streptophyta</taxon>
        <taxon>Embryophyta</taxon>
        <taxon>Tracheophyta</taxon>
        <taxon>Spermatophyta</taxon>
        <taxon>Magnoliopsida</taxon>
        <taxon>eudicotyledons</taxon>
        <taxon>Gunneridae</taxon>
        <taxon>Pentapetalae</taxon>
        <taxon>rosids</taxon>
        <taxon>fabids</taxon>
        <taxon>Fabales</taxon>
        <taxon>Fabaceae</taxon>
        <taxon>Papilionoideae</taxon>
        <taxon>50 kb inversion clade</taxon>
        <taxon>dalbergioids sensu lato</taxon>
        <taxon>Dalbergieae</taxon>
        <taxon>Pterocarpus clade</taxon>
        <taxon>Stylosanthes</taxon>
    </lineage>
</organism>
<feature type="region of interest" description="Disordered" evidence="1">
    <location>
        <begin position="180"/>
        <end position="199"/>
    </location>
</feature>
<evidence type="ECO:0000256" key="1">
    <source>
        <dbReference type="SAM" id="MobiDB-lite"/>
    </source>
</evidence>
<reference evidence="2 3" key="1">
    <citation type="journal article" date="2023" name="Plants (Basel)">
        <title>Bridging the Gap: Combining Genomics and Transcriptomics Approaches to Understand Stylosanthes scabra, an Orphan Legume from the Brazilian Caatinga.</title>
        <authorList>
            <person name="Ferreira-Neto J.R.C."/>
            <person name="da Silva M.D."/>
            <person name="Binneck E."/>
            <person name="de Melo N.F."/>
            <person name="da Silva R.H."/>
            <person name="de Melo A.L.T.M."/>
            <person name="Pandolfi V."/>
            <person name="Bustamante F.O."/>
            <person name="Brasileiro-Vidal A.C."/>
            <person name="Benko-Iseppon A.M."/>
        </authorList>
    </citation>
    <scope>NUCLEOTIDE SEQUENCE [LARGE SCALE GENOMIC DNA]</scope>
    <source>
        <tissue evidence="2">Leaves</tissue>
    </source>
</reference>
<feature type="region of interest" description="Disordered" evidence="1">
    <location>
        <begin position="96"/>
        <end position="122"/>
    </location>
</feature>
<evidence type="ECO:0000313" key="3">
    <source>
        <dbReference type="Proteomes" id="UP001341840"/>
    </source>
</evidence>
<accession>A0ABU6RX46</accession>
<name>A0ABU6RX46_9FABA</name>
<gene>
    <name evidence="2" type="ORF">PIB30_097304</name>
</gene>
<dbReference type="EMBL" id="JASCZI010032590">
    <property type="protein sequence ID" value="MED6128390.1"/>
    <property type="molecule type" value="Genomic_DNA"/>
</dbReference>
<evidence type="ECO:0000313" key="2">
    <source>
        <dbReference type="EMBL" id="MED6128390.1"/>
    </source>
</evidence>
<feature type="non-terminal residue" evidence="2">
    <location>
        <position position="199"/>
    </location>
</feature>
<protein>
    <submittedName>
        <fullName evidence="2">Uncharacterized protein</fullName>
    </submittedName>
</protein>
<comment type="caution">
    <text evidence="2">The sequence shown here is derived from an EMBL/GenBank/DDBJ whole genome shotgun (WGS) entry which is preliminary data.</text>
</comment>
<dbReference type="Proteomes" id="UP001341840">
    <property type="component" value="Unassembled WGS sequence"/>
</dbReference>
<proteinExistence type="predicted"/>
<feature type="compositionally biased region" description="Basic and acidic residues" evidence="1">
    <location>
        <begin position="102"/>
        <end position="113"/>
    </location>
</feature>
<sequence length="199" mass="22079">MLGSATVSLGRDDSGNLIIDGPPIIASQPLIHLNLLSKKNNHLSNLIRKKKSLTFLNSEDEHEPTPSRVFFPLIPKAEEEQPQQEEKLPQLPQHLQEEENPPADKEQHLESEGRPTQTQSVVEVIPTYPTQDVIDISLSSDDENEPTLIQILIPKAEVDPVSFPRTKSITDILLIMSQEHPTDAPKSFLKSGRPPASAP</sequence>
<keyword evidence="3" id="KW-1185">Reference proteome</keyword>